<accession>T2KPF9</accession>
<keyword evidence="3" id="KW-0449">Lipoprotein</keyword>
<dbReference type="PROSITE" id="PS51257">
    <property type="entry name" value="PROKAR_LIPOPROTEIN"/>
    <property type="match status" value="1"/>
</dbReference>
<dbReference type="Proteomes" id="UP000016160">
    <property type="component" value="Chromosome"/>
</dbReference>
<proteinExistence type="predicted"/>
<sequence length="524" mass="57770">MKTYKNIVKYLCLVALSFTACSDDDNDLNLVEASQRVIFTSQMDFANTIEEGGYITFGDVSPGVQTRTWTFPDAAINLEGQENNKTSSEDVVKAFFYEEGVYDVALHQVFKRDAYVEDVLMGKELDTIITVTVLKPLAINITANYINSDGTLGDALNLSENAENVLEASRSIRYTYDIVGGPENTTWTFEGGTPETVQNTETVDVKYRKMGTFGVQLGASRARPFGEDVLMFENLIKVIPSSDPVTLDAVYNHEDYIALEFSREMDGESLNPLDFSVTIQNGATILNPEVASATIDAVEGNRVLLSLLNESTYNDDQVSISYTPGTFETLDGVAVDAFTDAPMVFVGSNLFNNGAFDYGFENSTEANWVYEWWGAPWDLYKFNVSTAQAYDGDRSGYVEVNANGGMIIGHVNNAGEKVTFNVEAGKNYELGVWVYVESLGNVIAGVNAPDIRFYWAPATNWGVGGNPTFTADYAVGEWVYSSQIIQFAESGPTTISIRGDNQNNPEPLKFYMDNLTLLEAKLRP</sequence>
<reference evidence="3 4" key="1">
    <citation type="journal article" date="2013" name="Appl. Environ. Microbiol.">
        <title>The genome of the alga-associated marine flavobacterium Formosa agariphila KMM 3901T reveals a broad potential for degradation of algal polysaccharides.</title>
        <authorList>
            <person name="Mann A.J."/>
            <person name="Hahnke R.L."/>
            <person name="Huang S."/>
            <person name="Werner J."/>
            <person name="Xing P."/>
            <person name="Barbeyron T."/>
            <person name="Huettel B."/>
            <person name="Stueber K."/>
            <person name="Reinhardt R."/>
            <person name="Harder J."/>
            <person name="Gloeckner F.O."/>
            <person name="Amann R.I."/>
            <person name="Teeling H."/>
        </authorList>
    </citation>
    <scope>NUCLEOTIDE SEQUENCE [LARGE SCALE GENOMIC DNA]</scope>
    <source>
        <strain evidence="4">DSM 15362 / KCTC 12365 / LMG 23005 / KMM 3901</strain>
    </source>
</reference>
<dbReference type="EMBL" id="HG315671">
    <property type="protein sequence ID" value="CDF79869.1"/>
    <property type="molecule type" value="Genomic_DNA"/>
</dbReference>
<protein>
    <submittedName>
        <fullName evidence="3">Lipoprotein</fullName>
    </submittedName>
</protein>
<feature type="signal peptide" evidence="1">
    <location>
        <begin position="1"/>
        <end position="22"/>
    </location>
</feature>
<feature type="domain" description="PKD" evidence="2">
    <location>
        <begin position="160"/>
        <end position="220"/>
    </location>
</feature>
<dbReference type="PATRIC" id="fig|1347342.6.peg.2164"/>
<dbReference type="STRING" id="1347342.BN863_21570"/>
<dbReference type="HOGENOM" id="CLU_519484_0_0_10"/>
<evidence type="ECO:0000256" key="1">
    <source>
        <dbReference type="SAM" id="SignalP"/>
    </source>
</evidence>
<dbReference type="OrthoDB" id="832237at2"/>
<keyword evidence="4" id="KW-1185">Reference proteome</keyword>
<dbReference type="RefSeq" id="WP_038530408.1">
    <property type="nucleotide sequence ID" value="NZ_HG315671.1"/>
</dbReference>
<evidence type="ECO:0000313" key="4">
    <source>
        <dbReference type="Proteomes" id="UP000016160"/>
    </source>
</evidence>
<organism evidence="3 4">
    <name type="scientific">Formosa agariphila (strain DSM 15362 / KCTC 12365 / LMG 23005 / KMM 3901 / M-2Alg 35-1)</name>
    <dbReference type="NCBI Taxonomy" id="1347342"/>
    <lineage>
        <taxon>Bacteria</taxon>
        <taxon>Pseudomonadati</taxon>
        <taxon>Bacteroidota</taxon>
        <taxon>Flavobacteriia</taxon>
        <taxon>Flavobacteriales</taxon>
        <taxon>Flavobacteriaceae</taxon>
        <taxon>Formosa</taxon>
    </lineage>
</organism>
<dbReference type="InterPro" id="IPR000601">
    <property type="entry name" value="PKD_dom"/>
</dbReference>
<dbReference type="Gene3D" id="2.60.120.260">
    <property type="entry name" value="Galactose-binding domain-like"/>
    <property type="match status" value="1"/>
</dbReference>
<name>T2KPF9_FORAG</name>
<evidence type="ECO:0000259" key="2">
    <source>
        <dbReference type="Pfam" id="PF00801"/>
    </source>
</evidence>
<evidence type="ECO:0000313" key="3">
    <source>
        <dbReference type="EMBL" id="CDF79869.1"/>
    </source>
</evidence>
<feature type="chain" id="PRO_5004591142" evidence="1">
    <location>
        <begin position="23"/>
        <end position="524"/>
    </location>
</feature>
<gene>
    <name evidence="3" type="ORF">BN863_21570</name>
</gene>
<dbReference type="Pfam" id="PF00801">
    <property type="entry name" value="PKD"/>
    <property type="match status" value="1"/>
</dbReference>
<keyword evidence="1" id="KW-0732">Signal</keyword>
<dbReference type="AlphaFoldDB" id="T2KPF9"/>
<dbReference type="eggNOG" id="ENOG50332PC">
    <property type="taxonomic scope" value="Bacteria"/>
</dbReference>